<evidence type="ECO:0000256" key="3">
    <source>
        <dbReference type="ARBA" id="ARBA00022525"/>
    </source>
</evidence>
<dbReference type="CDD" id="cd07484">
    <property type="entry name" value="Peptidases_S8_Thermitase_like"/>
    <property type="match status" value="1"/>
</dbReference>
<dbReference type="InterPro" id="IPR050131">
    <property type="entry name" value="Peptidase_S8_subtilisin-like"/>
</dbReference>
<feature type="active site" description="Charge relay system" evidence="7">
    <location>
        <position position="341"/>
    </location>
</feature>
<dbReference type="InterPro" id="IPR021655">
    <property type="entry name" value="Put_metal-bd"/>
</dbReference>
<feature type="compositionally biased region" description="Basic and acidic residues" evidence="9">
    <location>
        <begin position="435"/>
        <end position="445"/>
    </location>
</feature>
<dbReference type="InterPro" id="IPR023827">
    <property type="entry name" value="Peptidase_S8_Asp-AS"/>
</dbReference>
<evidence type="ECO:0000313" key="11">
    <source>
        <dbReference type="EMBL" id="PSW09805.1"/>
    </source>
</evidence>
<sequence length="456" mass="47702">MKKSVERSCQVVVIGAVLGFHCSALANGQGIPFREGEVVVATSPEALSGEVLIRYYPNSGLSVIRADKGKEADKVKQQKSKGRKAGKNYIAQHFEYPINDPLASYQWHFEKVQASSAWTISAGASITVAVLDTGLTDSNSDGIGCTTYPRDVVNDDSDPADGDGHGTHVAGTIAQRTNNAIGVAGLAYESCIMPVKVLDDSGSGSFADIAEGIYWAVNNGAKVINMSLGVNARSGIANDSIIDPALDYAAEKQVVVVAAAGNDGFRKNVSYPAIYPSVIAVGATDFNNNLASYSNKGKGLDIVAPGGNTRADANNDGYADGVLQETIIDGASGYYFFQGTSMAAPHVSAIAAILLASGKSYEDVSSAMFESALDLGNVGFDNSFGHGLVQAYDAMQWLPGGSEGDSQVCTDNDGDGYCAEEGDCDDNNAQVNPSRNEKGPRRNDGLDNNCDGLIDN</sequence>
<dbReference type="Gene3D" id="3.40.50.200">
    <property type="entry name" value="Peptidase S8/S53 domain"/>
    <property type="match status" value="1"/>
</dbReference>
<feature type="domain" description="Peptidase S8/S53" evidence="10">
    <location>
        <begin position="123"/>
        <end position="387"/>
    </location>
</feature>
<accession>A0A2T3N8Y2</accession>
<organism evidence="11 12">
    <name type="scientific">Photobacterium rosenbergii</name>
    <dbReference type="NCBI Taxonomy" id="294936"/>
    <lineage>
        <taxon>Bacteria</taxon>
        <taxon>Pseudomonadati</taxon>
        <taxon>Pseudomonadota</taxon>
        <taxon>Gammaproteobacteria</taxon>
        <taxon>Vibrionales</taxon>
        <taxon>Vibrionaceae</taxon>
        <taxon>Photobacterium</taxon>
    </lineage>
</organism>
<dbReference type="InterPro" id="IPR034084">
    <property type="entry name" value="Thermitase-like_dom"/>
</dbReference>
<evidence type="ECO:0000256" key="2">
    <source>
        <dbReference type="ARBA" id="ARBA00011073"/>
    </source>
</evidence>
<dbReference type="AlphaFoldDB" id="A0A2T3N8Y2"/>
<evidence type="ECO:0000256" key="4">
    <source>
        <dbReference type="ARBA" id="ARBA00022670"/>
    </source>
</evidence>
<dbReference type="PANTHER" id="PTHR43806">
    <property type="entry name" value="PEPTIDASE S8"/>
    <property type="match status" value="1"/>
</dbReference>
<dbReference type="InterPro" id="IPR015500">
    <property type="entry name" value="Peptidase_S8_subtilisin-rel"/>
</dbReference>
<evidence type="ECO:0000313" key="12">
    <source>
        <dbReference type="Proteomes" id="UP000241346"/>
    </source>
</evidence>
<feature type="active site" description="Charge relay system" evidence="7">
    <location>
        <position position="132"/>
    </location>
</feature>
<evidence type="ECO:0000256" key="1">
    <source>
        <dbReference type="ARBA" id="ARBA00004613"/>
    </source>
</evidence>
<dbReference type="Proteomes" id="UP000241346">
    <property type="component" value="Unassembled WGS sequence"/>
</dbReference>
<dbReference type="EMBL" id="PYMB01000013">
    <property type="protein sequence ID" value="PSW09805.1"/>
    <property type="molecule type" value="Genomic_DNA"/>
</dbReference>
<evidence type="ECO:0000256" key="5">
    <source>
        <dbReference type="ARBA" id="ARBA00022801"/>
    </source>
</evidence>
<dbReference type="Pfam" id="PF00082">
    <property type="entry name" value="Peptidase_S8"/>
    <property type="match status" value="1"/>
</dbReference>
<comment type="similarity">
    <text evidence="2 7 8">Belongs to the peptidase S8 family.</text>
</comment>
<comment type="caution">
    <text evidence="11">The sequence shown here is derived from an EMBL/GenBank/DDBJ whole genome shotgun (WGS) entry which is preliminary data.</text>
</comment>
<evidence type="ECO:0000259" key="10">
    <source>
        <dbReference type="Pfam" id="PF00082"/>
    </source>
</evidence>
<dbReference type="SUPFAM" id="SSF52743">
    <property type="entry name" value="Subtilisin-like"/>
    <property type="match status" value="1"/>
</dbReference>
<evidence type="ECO:0000256" key="7">
    <source>
        <dbReference type="PROSITE-ProRule" id="PRU01240"/>
    </source>
</evidence>
<proteinExistence type="inferred from homology"/>
<feature type="region of interest" description="Disordered" evidence="9">
    <location>
        <begin position="421"/>
        <end position="456"/>
    </location>
</feature>
<reference evidence="11 12" key="1">
    <citation type="submission" date="2018-03" db="EMBL/GenBank/DDBJ databases">
        <title>Whole genome sequencing of Histamine producing bacteria.</title>
        <authorList>
            <person name="Butler K."/>
        </authorList>
    </citation>
    <scope>NUCLEOTIDE SEQUENCE [LARGE SCALE GENOMIC DNA]</scope>
    <source>
        <strain evidence="11 12">DSM 19138</strain>
    </source>
</reference>
<dbReference type="PRINTS" id="PR00723">
    <property type="entry name" value="SUBTILISIN"/>
</dbReference>
<dbReference type="GO" id="GO:0005576">
    <property type="term" value="C:extracellular region"/>
    <property type="evidence" value="ECO:0007669"/>
    <property type="project" value="UniProtKB-SubCell"/>
</dbReference>
<dbReference type="GO" id="GO:0006508">
    <property type="term" value="P:proteolysis"/>
    <property type="evidence" value="ECO:0007669"/>
    <property type="project" value="UniProtKB-KW"/>
</dbReference>
<dbReference type="PROSITE" id="PS00138">
    <property type="entry name" value="SUBTILASE_SER"/>
    <property type="match status" value="1"/>
</dbReference>
<dbReference type="Pfam" id="PF11617">
    <property type="entry name" value="Cu-binding_MopE"/>
    <property type="match status" value="1"/>
</dbReference>
<dbReference type="OrthoDB" id="9790784at2"/>
<dbReference type="PANTHER" id="PTHR43806:SF11">
    <property type="entry name" value="CEREVISIN-RELATED"/>
    <property type="match status" value="1"/>
</dbReference>
<name>A0A2T3N8Y2_9GAMM</name>
<keyword evidence="6 7" id="KW-0720">Serine protease</keyword>
<dbReference type="PROSITE" id="PS00136">
    <property type="entry name" value="SUBTILASE_ASP"/>
    <property type="match status" value="1"/>
</dbReference>
<dbReference type="RefSeq" id="WP_107299882.1">
    <property type="nucleotide sequence ID" value="NZ_PYMB01000013.1"/>
</dbReference>
<comment type="subcellular location">
    <subcellularLocation>
        <location evidence="1">Secreted</location>
    </subcellularLocation>
</comment>
<evidence type="ECO:0000256" key="8">
    <source>
        <dbReference type="RuleBase" id="RU003355"/>
    </source>
</evidence>
<evidence type="ECO:0000256" key="9">
    <source>
        <dbReference type="SAM" id="MobiDB-lite"/>
    </source>
</evidence>
<keyword evidence="3" id="KW-0964">Secreted</keyword>
<dbReference type="PROSITE" id="PS51892">
    <property type="entry name" value="SUBTILASE"/>
    <property type="match status" value="1"/>
</dbReference>
<keyword evidence="4 7" id="KW-0645">Protease</keyword>
<gene>
    <name evidence="11" type="ORF">C9J01_19840</name>
</gene>
<dbReference type="InterPro" id="IPR023828">
    <property type="entry name" value="Peptidase_S8_Ser-AS"/>
</dbReference>
<feature type="active site" description="Charge relay system" evidence="7">
    <location>
        <position position="165"/>
    </location>
</feature>
<dbReference type="InterPro" id="IPR036852">
    <property type="entry name" value="Peptidase_S8/S53_dom_sf"/>
</dbReference>
<protein>
    <submittedName>
        <fullName evidence="11">Serine proteinase</fullName>
    </submittedName>
</protein>
<dbReference type="GO" id="GO:0004252">
    <property type="term" value="F:serine-type endopeptidase activity"/>
    <property type="evidence" value="ECO:0007669"/>
    <property type="project" value="UniProtKB-UniRule"/>
</dbReference>
<keyword evidence="5 7" id="KW-0378">Hydrolase</keyword>
<dbReference type="InterPro" id="IPR000209">
    <property type="entry name" value="Peptidase_S8/S53_dom"/>
</dbReference>
<evidence type="ECO:0000256" key="6">
    <source>
        <dbReference type="ARBA" id="ARBA00022825"/>
    </source>
</evidence>